<dbReference type="PROSITE" id="PS00973">
    <property type="entry name" value="USP_2"/>
    <property type="match status" value="1"/>
</dbReference>
<evidence type="ECO:0000256" key="10">
    <source>
        <dbReference type="SAM" id="Phobius"/>
    </source>
</evidence>
<dbReference type="PANTHER" id="PTHR24006:SF747">
    <property type="entry name" value="UBIQUITIN CARBOXYL-TERMINAL HYDROLASE 20"/>
    <property type="match status" value="1"/>
</dbReference>
<keyword evidence="4 8" id="KW-0833">Ubl conjugation pathway</keyword>
<evidence type="ECO:0000256" key="8">
    <source>
        <dbReference type="RuleBase" id="RU366025"/>
    </source>
</evidence>
<feature type="compositionally biased region" description="Polar residues" evidence="9">
    <location>
        <begin position="567"/>
        <end position="578"/>
    </location>
</feature>
<comment type="function">
    <text evidence="7 8">Recognizes and hydrolyzes the peptide bond at the C-terminal Gly of ubiquitin. Involved in the processing of poly-ubiquitin precursors as well as that of ubiquitinated proteins.</text>
</comment>
<comment type="caution">
    <text evidence="12">The sequence shown here is derived from an EMBL/GenBank/DDBJ whole genome shotgun (WGS) entry which is preliminary data.</text>
</comment>
<gene>
    <name evidence="12" type="ORF">Ahy_Scaffold1g107437</name>
</gene>
<evidence type="ECO:0000256" key="4">
    <source>
        <dbReference type="ARBA" id="ARBA00022786"/>
    </source>
</evidence>
<dbReference type="EC" id="3.4.19.12" evidence="8"/>
<evidence type="ECO:0000256" key="1">
    <source>
        <dbReference type="ARBA" id="ARBA00000707"/>
    </source>
</evidence>
<dbReference type="PRINTS" id="PR01228">
    <property type="entry name" value="EGGSHELL"/>
</dbReference>
<dbReference type="AlphaFoldDB" id="A0A444WVW3"/>
<evidence type="ECO:0000313" key="13">
    <source>
        <dbReference type="Proteomes" id="UP000289738"/>
    </source>
</evidence>
<keyword evidence="5 8" id="KW-0378">Hydrolase</keyword>
<keyword evidence="3 8" id="KW-0645">Protease</keyword>
<dbReference type="PANTHER" id="PTHR24006">
    <property type="entry name" value="UBIQUITIN CARBOXYL-TERMINAL HYDROLASE"/>
    <property type="match status" value="1"/>
</dbReference>
<dbReference type="PROSITE" id="PS50235">
    <property type="entry name" value="USP_3"/>
    <property type="match status" value="1"/>
</dbReference>
<keyword evidence="10" id="KW-0812">Transmembrane</keyword>
<dbReference type="GO" id="GO:0005829">
    <property type="term" value="C:cytosol"/>
    <property type="evidence" value="ECO:0007669"/>
    <property type="project" value="TreeGrafter"/>
</dbReference>
<protein>
    <recommendedName>
        <fullName evidence="8">Ubiquitin carboxyl-terminal hydrolase</fullName>
        <ecNumber evidence="8">3.4.19.12</ecNumber>
    </recommendedName>
</protein>
<keyword evidence="13" id="KW-1185">Reference proteome</keyword>
<comment type="catalytic activity">
    <reaction evidence="1 8">
        <text>Thiol-dependent hydrolysis of ester, thioester, amide, peptide and isopeptide bonds formed by the C-terminal Gly of ubiquitin (a 76-residue protein attached to proteins as an intracellular targeting signal).</text>
        <dbReference type="EC" id="3.4.19.12"/>
    </reaction>
</comment>
<evidence type="ECO:0000259" key="11">
    <source>
        <dbReference type="PROSITE" id="PS50235"/>
    </source>
</evidence>
<dbReference type="GO" id="GO:0006508">
    <property type="term" value="P:proteolysis"/>
    <property type="evidence" value="ECO:0007669"/>
    <property type="project" value="UniProtKB-KW"/>
</dbReference>
<dbReference type="PROSITE" id="PS00972">
    <property type="entry name" value="USP_1"/>
    <property type="match status" value="1"/>
</dbReference>
<name>A0A444WVW3_ARAHY</name>
<feature type="region of interest" description="Disordered" evidence="9">
    <location>
        <begin position="673"/>
        <end position="701"/>
    </location>
</feature>
<feature type="transmembrane region" description="Helical" evidence="10">
    <location>
        <begin position="718"/>
        <end position="738"/>
    </location>
</feature>
<dbReference type="InterPro" id="IPR001394">
    <property type="entry name" value="Peptidase_C19_UCH"/>
</dbReference>
<reference evidence="12 13" key="1">
    <citation type="submission" date="2019-01" db="EMBL/GenBank/DDBJ databases">
        <title>Sequencing of cultivated peanut Arachis hypogaea provides insights into genome evolution and oil improvement.</title>
        <authorList>
            <person name="Chen X."/>
        </authorList>
    </citation>
    <scope>NUCLEOTIDE SEQUENCE [LARGE SCALE GENOMIC DNA]</scope>
    <source>
        <strain evidence="13">cv. Fuhuasheng</strain>
        <tissue evidence="12">Leaves</tissue>
    </source>
</reference>
<evidence type="ECO:0000313" key="12">
    <source>
        <dbReference type="EMBL" id="RYQ81540.1"/>
    </source>
</evidence>
<comment type="similarity">
    <text evidence="2 8">Belongs to the peptidase C19 family.</text>
</comment>
<dbReference type="InterPro" id="IPR050164">
    <property type="entry name" value="Peptidase_C19"/>
</dbReference>
<accession>A0A444WVW3</accession>
<evidence type="ECO:0000256" key="9">
    <source>
        <dbReference type="SAM" id="MobiDB-lite"/>
    </source>
</evidence>
<feature type="region of interest" description="Disordered" evidence="9">
    <location>
        <begin position="32"/>
        <end position="65"/>
    </location>
</feature>
<dbReference type="InterPro" id="IPR038765">
    <property type="entry name" value="Papain-like_cys_pep_sf"/>
</dbReference>
<feature type="region of interest" description="Disordered" evidence="9">
    <location>
        <begin position="105"/>
        <end position="136"/>
    </location>
</feature>
<evidence type="ECO:0000256" key="3">
    <source>
        <dbReference type="ARBA" id="ARBA00022670"/>
    </source>
</evidence>
<dbReference type="EMBL" id="SDMP01000021">
    <property type="protein sequence ID" value="RYQ81540.1"/>
    <property type="molecule type" value="Genomic_DNA"/>
</dbReference>
<dbReference type="FunFam" id="3.90.70.10:FF:000116">
    <property type="entry name" value="Ubiquitin carboxyl-terminal hydrolase 20"/>
    <property type="match status" value="1"/>
</dbReference>
<dbReference type="InterPro" id="IPR028889">
    <property type="entry name" value="USP"/>
</dbReference>
<feature type="region of interest" description="Disordered" evidence="9">
    <location>
        <begin position="558"/>
        <end position="587"/>
    </location>
</feature>
<proteinExistence type="inferred from homology"/>
<dbReference type="Gene3D" id="3.90.70.10">
    <property type="entry name" value="Cysteine proteinases"/>
    <property type="match status" value="1"/>
</dbReference>
<organism evidence="12 13">
    <name type="scientific">Arachis hypogaea</name>
    <name type="common">Peanut</name>
    <dbReference type="NCBI Taxonomy" id="3818"/>
    <lineage>
        <taxon>Eukaryota</taxon>
        <taxon>Viridiplantae</taxon>
        <taxon>Streptophyta</taxon>
        <taxon>Embryophyta</taxon>
        <taxon>Tracheophyta</taxon>
        <taxon>Spermatophyta</taxon>
        <taxon>Magnoliopsida</taxon>
        <taxon>eudicotyledons</taxon>
        <taxon>Gunneridae</taxon>
        <taxon>Pentapetalae</taxon>
        <taxon>rosids</taxon>
        <taxon>fabids</taxon>
        <taxon>Fabales</taxon>
        <taxon>Fabaceae</taxon>
        <taxon>Papilionoideae</taxon>
        <taxon>50 kb inversion clade</taxon>
        <taxon>dalbergioids sensu lato</taxon>
        <taxon>Dalbergieae</taxon>
        <taxon>Pterocarpus clade</taxon>
        <taxon>Arachis</taxon>
    </lineage>
</organism>
<sequence length="913" mass="94715">MCVLLPAPAEPRRDEMDALLEPPSTLSRTLDSAQLVPPFPNPNDSFSVETLASDNARPSAEAATPATGDDIYSAIIGKEDPLEDLDPSSSFRIFDDDLSSSFTAAPAPLSSSKDSDSWLFSGDAGDEPSMNEDSGSAVVPSRVGAGLWNLGNTCFLNAIVQCFTHTVPLVQGLRSCIHSAPCDGDGDRFCVICALREQIESSLGASGGVLSPSKLVDNLNHFSSMFRRYQQEDAHEFMQCVLDKLEMCFKDLKKNSTSFEDDNLVEKVFGGRSLSKLRCCNCGHSSDTYEPLIDLSLEIDNVDTLSSALESFTKVENIDAKFKCDSCKEEVSMEKQIMLDQTPSIATFHLKRFKTDGTYVEKIDKHVNFPLELDLQPYTISHQNNNVPLKYELYAVVVHIGFSSTSGHYFSFVRSAPDTWHKLDDSKVTMVSEESVLSEEAYILFYARQGTPWLSSIMELMPCTGPNTLNTSPKSVLDIIDNKYTANPVITANTEGSKVSEPGKFLEQQFHYSCQKRHELHEINDVGDTSHDCKQSPPRPNCVGFSGSNVSLNTQMPLPNNAIPNIGGSSFNGNSPTDGSPDKNKHSGEAVDIAVNDSFHPLTPPSSPLYTPDQSYYIPRDHLKSENRIRCKRSLNTLVLDSERQEALKCVKKMSGSRKEALLQFVSPISEPSNKRKRKIDSSLCKKRSPHSASSKSNHLRPVAAGISRRLQFSRRIVFGRISLVLNTVFLVLVGLGVCCAARTLLTLDADVSIGGVIHAGGGGGGVADGGYGGGAGKGGGEGGVDGGGYAGGGGGGSGGGGGGGAGGAAGGYGEGAGKGGGEGYGEGGAHGGGGGGGSGGGGGGGAGAHGGGYGGGEGGGAGGGYGGGAAGGGGGGGSGSGGGGGGAGSAHGGGYGGGSGSGEGGGHGGYYP</sequence>
<feature type="compositionally biased region" description="Polar residues" evidence="9">
    <location>
        <begin position="42"/>
        <end position="53"/>
    </location>
</feature>
<dbReference type="Proteomes" id="UP000289738">
    <property type="component" value="Unassembled WGS sequence"/>
</dbReference>
<feature type="domain" description="USP" evidence="11">
    <location>
        <begin position="145"/>
        <end position="449"/>
    </location>
</feature>
<keyword evidence="10" id="KW-0472">Membrane</keyword>
<dbReference type="Pfam" id="PF00443">
    <property type="entry name" value="UCH"/>
    <property type="match status" value="1"/>
</dbReference>
<evidence type="ECO:0000256" key="6">
    <source>
        <dbReference type="ARBA" id="ARBA00022807"/>
    </source>
</evidence>
<feature type="compositionally biased region" description="Basic residues" evidence="9">
    <location>
        <begin position="675"/>
        <end position="690"/>
    </location>
</feature>
<evidence type="ECO:0000256" key="5">
    <source>
        <dbReference type="ARBA" id="ARBA00022801"/>
    </source>
</evidence>
<evidence type="ECO:0000256" key="2">
    <source>
        <dbReference type="ARBA" id="ARBA00009085"/>
    </source>
</evidence>
<evidence type="ECO:0000256" key="7">
    <source>
        <dbReference type="ARBA" id="ARBA00037450"/>
    </source>
</evidence>
<dbReference type="GO" id="GO:0005634">
    <property type="term" value="C:nucleus"/>
    <property type="evidence" value="ECO:0007669"/>
    <property type="project" value="TreeGrafter"/>
</dbReference>
<dbReference type="GO" id="GO:0004843">
    <property type="term" value="F:cysteine-type deubiquitinase activity"/>
    <property type="evidence" value="ECO:0007669"/>
    <property type="project" value="UniProtKB-UniRule"/>
</dbReference>
<dbReference type="SUPFAM" id="SSF54001">
    <property type="entry name" value="Cysteine proteinases"/>
    <property type="match status" value="1"/>
</dbReference>
<feature type="region of interest" description="Disordered" evidence="9">
    <location>
        <begin position="874"/>
        <end position="913"/>
    </location>
</feature>
<dbReference type="InterPro" id="IPR018200">
    <property type="entry name" value="USP_CS"/>
</dbReference>
<keyword evidence="10" id="KW-1133">Transmembrane helix</keyword>
<keyword evidence="6 8" id="KW-0788">Thiol protease</keyword>
<dbReference type="GO" id="GO:0016579">
    <property type="term" value="P:protein deubiquitination"/>
    <property type="evidence" value="ECO:0007669"/>
    <property type="project" value="InterPro"/>
</dbReference>